<dbReference type="InterPro" id="IPR036259">
    <property type="entry name" value="MFS_trans_sf"/>
</dbReference>
<protein>
    <recommendedName>
        <fullName evidence="6">Major facilitator superfamily associated domain-containing protein</fullName>
    </recommendedName>
</protein>
<evidence type="ECO:0000256" key="2">
    <source>
        <dbReference type="ARBA" id="ARBA00005241"/>
    </source>
</evidence>
<dbReference type="Proteomes" id="UP001152795">
    <property type="component" value="Unassembled WGS sequence"/>
</dbReference>
<evidence type="ECO:0000259" key="6">
    <source>
        <dbReference type="Pfam" id="PF12832"/>
    </source>
</evidence>
<evidence type="ECO:0000256" key="4">
    <source>
        <dbReference type="ARBA" id="ARBA00022989"/>
    </source>
</evidence>
<dbReference type="InterPro" id="IPR051717">
    <property type="entry name" value="MFS_MFSD6"/>
</dbReference>
<name>A0A6S7H7M1_PARCT</name>
<keyword evidence="5" id="KW-0472">Membrane</keyword>
<dbReference type="PANTHER" id="PTHR16172:SF2">
    <property type="entry name" value="MAJOR FACILITATOR SUPERFAMILY DOMAIN-CONTAINING PROTEIN 6"/>
    <property type="match status" value="1"/>
</dbReference>
<dbReference type="AlphaFoldDB" id="A0A6S7H7M1"/>
<dbReference type="CDD" id="cd17335">
    <property type="entry name" value="MFS_MFSD6"/>
    <property type="match status" value="1"/>
</dbReference>
<proteinExistence type="inferred from homology"/>
<gene>
    <name evidence="7" type="ORF">PACLA_8A013402</name>
</gene>
<keyword evidence="4" id="KW-1133">Transmembrane helix</keyword>
<comment type="caution">
    <text evidence="7">The sequence shown here is derived from an EMBL/GenBank/DDBJ whole genome shotgun (WGS) entry which is preliminary data.</text>
</comment>
<dbReference type="OrthoDB" id="5989317at2759"/>
<accession>A0A6S7H7M1</accession>
<reference evidence="7" key="1">
    <citation type="submission" date="2020-04" db="EMBL/GenBank/DDBJ databases">
        <authorList>
            <person name="Alioto T."/>
            <person name="Alioto T."/>
            <person name="Gomez Garrido J."/>
        </authorList>
    </citation>
    <scope>NUCLEOTIDE SEQUENCE</scope>
    <source>
        <strain evidence="7">A484AB</strain>
    </source>
</reference>
<comment type="similarity">
    <text evidence="2">Belongs to the major facilitator superfamily. MFSD6 family.</text>
</comment>
<keyword evidence="8" id="KW-1185">Reference proteome</keyword>
<dbReference type="Gene3D" id="1.20.1250.20">
    <property type="entry name" value="MFS general substrate transporter like domains"/>
    <property type="match status" value="3"/>
</dbReference>
<dbReference type="EMBL" id="CACRXK020003457">
    <property type="protein sequence ID" value="CAB3998870.1"/>
    <property type="molecule type" value="Genomic_DNA"/>
</dbReference>
<dbReference type="GO" id="GO:0016020">
    <property type="term" value="C:membrane"/>
    <property type="evidence" value="ECO:0007669"/>
    <property type="project" value="UniProtKB-SubCell"/>
</dbReference>
<comment type="subcellular location">
    <subcellularLocation>
        <location evidence="1">Membrane</location>
        <topology evidence="1">Multi-pass membrane protein</topology>
    </subcellularLocation>
</comment>
<dbReference type="Pfam" id="PF12832">
    <property type="entry name" value="MFS_1_like"/>
    <property type="match status" value="1"/>
</dbReference>
<evidence type="ECO:0000256" key="5">
    <source>
        <dbReference type="ARBA" id="ARBA00023136"/>
    </source>
</evidence>
<keyword evidence="3" id="KW-0812">Transmembrane</keyword>
<sequence length="578" mass="64158">MDGHNAVSQEGSDEELPAENSRCSKINVKLLPYKSFYFLFFSAVGSLFPYLAIFYKQLRLSARQTGVLIGIRPVLQLVSTSSWGIIADKSDKSKCIFLISLVGWLCANFSLSLVKHKADIGPCRDNGSLTVFDNALGVAAAGPFLRNETFKADAEKALMGMRINRHRIKRRNLTGPLNQKRSHSMESNRTWNNIISKIKSTFKNGMTERKIDELEQSSIGHSPWSLHAILNLKTSNNTEISQNNDGIFIILLIISIVGTLIAAPAIPLADTATLHVLGDRKDYYGKQRQWGAIGWGISSFLVGSVVSTVQEKSKCNVPNHVNYQPCFYAFAGLMILAFIPALFIRFEDRNLPTANLTRSLRTLIKFDSIVFLLTIHQFGNSWGLVQTFLLWHLQDLGGTQFLFSIVTAVQCLSEVVSYHIAGYAITKLGYYRVLYLGLFFSSLRFIFYGVIKNPWLVVPIEIFHGVSTTLIWALAVSFIGLNTGVATTMQGILSGIHWGLGFGGGAIFGGILVNAIGSKYTFLGYGIFSLINLLGFMLTRNLRRCVQPTEESQSLLDQEEIELNSVETENSPIADDLH</sequence>
<evidence type="ECO:0000313" key="7">
    <source>
        <dbReference type="EMBL" id="CAB3998870.1"/>
    </source>
</evidence>
<dbReference type="InterPro" id="IPR024989">
    <property type="entry name" value="MFS_assoc_dom"/>
</dbReference>
<evidence type="ECO:0000256" key="1">
    <source>
        <dbReference type="ARBA" id="ARBA00004141"/>
    </source>
</evidence>
<dbReference type="SUPFAM" id="SSF103473">
    <property type="entry name" value="MFS general substrate transporter"/>
    <property type="match status" value="1"/>
</dbReference>
<feature type="domain" description="Major facilitator superfamily associated" evidence="6">
    <location>
        <begin position="32"/>
        <end position="523"/>
    </location>
</feature>
<evidence type="ECO:0000256" key="3">
    <source>
        <dbReference type="ARBA" id="ARBA00022692"/>
    </source>
</evidence>
<organism evidence="7 8">
    <name type="scientific">Paramuricea clavata</name>
    <name type="common">Red gorgonian</name>
    <name type="synonym">Violescent sea-whip</name>
    <dbReference type="NCBI Taxonomy" id="317549"/>
    <lineage>
        <taxon>Eukaryota</taxon>
        <taxon>Metazoa</taxon>
        <taxon>Cnidaria</taxon>
        <taxon>Anthozoa</taxon>
        <taxon>Octocorallia</taxon>
        <taxon>Malacalcyonacea</taxon>
        <taxon>Plexauridae</taxon>
        <taxon>Paramuricea</taxon>
    </lineage>
</organism>
<evidence type="ECO:0000313" key="8">
    <source>
        <dbReference type="Proteomes" id="UP001152795"/>
    </source>
</evidence>
<dbReference type="PANTHER" id="PTHR16172">
    <property type="entry name" value="MAJOR FACILITATOR SUPERFAMILY DOMAIN-CONTAINING PROTEIN 6-LIKE"/>
    <property type="match status" value="1"/>
</dbReference>